<dbReference type="RefSeq" id="WP_112574838.1">
    <property type="nucleotide sequence ID" value="NZ_CP043450.1"/>
</dbReference>
<gene>
    <name evidence="1" type="ORF">DEO27_026805</name>
</gene>
<dbReference type="EMBL" id="CP043450">
    <property type="protein sequence ID" value="QEM13467.1"/>
    <property type="molecule type" value="Genomic_DNA"/>
</dbReference>
<proteinExistence type="predicted"/>
<protein>
    <submittedName>
        <fullName evidence="1">Uncharacterized protein</fullName>
    </submittedName>
</protein>
<evidence type="ECO:0000313" key="1">
    <source>
        <dbReference type="EMBL" id="QEM13467.1"/>
    </source>
</evidence>
<keyword evidence="2" id="KW-1185">Reference proteome</keyword>
<evidence type="ECO:0000313" key="2">
    <source>
        <dbReference type="Proteomes" id="UP000251402"/>
    </source>
</evidence>
<organism evidence="1 2">
    <name type="scientific">Mucilaginibacter rubeus</name>
    <dbReference type="NCBI Taxonomy" id="2027860"/>
    <lineage>
        <taxon>Bacteria</taxon>
        <taxon>Pseudomonadati</taxon>
        <taxon>Bacteroidota</taxon>
        <taxon>Sphingobacteriia</taxon>
        <taxon>Sphingobacteriales</taxon>
        <taxon>Sphingobacteriaceae</taxon>
        <taxon>Mucilaginibacter</taxon>
    </lineage>
</organism>
<dbReference type="Proteomes" id="UP000251402">
    <property type="component" value="Chromosome"/>
</dbReference>
<accession>A0A5C1I5T9</accession>
<sequence>MATTLTQSQVNMELLVSLHRIQATVQVLTEAVADLYANANDKDKQEVYTNMQKAINEKAAALGNQLSNLPQL</sequence>
<dbReference type="KEGG" id="mrub:DEO27_026805"/>
<reference evidence="1" key="1">
    <citation type="submission" date="2019-08" db="EMBL/GenBank/DDBJ databases">
        <title>Comparative genome analysis confer to the adaptation heavy metal polluted environment.</title>
        <authorList>
            <person name="Li Y."/>
        </authorList>
    </citation>
    <scope>NUCLEOTIDE SEQUENCE [LARGE SCALE GENOMIC DNA]</scope>
    <source>
        <strain evidence="1">P1</strain>
    </source>
</reference>
<name>A0A5C1I5T9_9SPHI</name>
<dbReference type="AlphaFoldDB" id="A0A5C1I5T9"/>